<proteinExistence type="predicted"/>
<reference evidence="1 2" key="1">
    <citation type="journal article" date="2017" name="Front. Microbiol.">
        <title>Global Survey and Genome Exploration of Bacteriophages Infecting the Lactic Acid Bacterium Streptococcus thermophilus.</title>
        <authorList>
            <person name="McDonnell B."/>
            <person name="Mahony J."/>
            <person name="Hanemaaijer L."/>
            <person name="Neve H."/>
            <person name="Noben J.-P."/>
            <person name="Lugli G.A."/>
            <person name="Ventura M."/>
            <person name="Kouwen T.R."/>
            <person name="van Sinderen D."/>
        </authorList>
    </citation>
    <scope>NUCLEOTIDE SEQUENCE [LARGE SCALE GENOMIC DNA]</scope>
</reference>
<accession>A0A286QNF1</accession>
<organism evidence="1 2">
    <name type="scientific">Streptococcus phage P0095</name>
    <dbReference type="NCBI Taxonomy" id="1971414"/>
    <lineage>
        <taxon>Viruses</taxon>
        <taxon>Duplodnaviria</taxon>
        <taxon>Heunggongvirae</taxon>
        <taxon>Uroviricota</taxon>
        <taxon>Caudoviricetes</taxon>
        <taxon>Aliceevansviridae</taxon>
        <taxon>Vansinderenvirus</taxon>
        <taxon>Vansinderenvirus P0095</taxon>
    </lineage>
</organism>
<keyword evidence="2" id="KW-1185">Reference proteome</keyword>
<sequence length="49" mass="5772">MPFYCLSSVIVPLYYLGRLKSILEGFLALAKNLRWFFSKIHIFVDFADK</sequence>
<evidence type="ECO:0000313" key="2">
    <source>
        <dbReference type="Proteomes" id="UP000222252"/>
    </source>
</evidence>
<protein>
    <submittedName>
        <fullName evidence="1">Uncharacterized protein</fullName>
    </submittedName>
</protein>
<evidence type="ECO:0000313" key="1">
    <source>
        <dbReference type="EMBL" id="ARU13188.1"/>
    </source>
</evidence>
<gene>
    <name evidence="1" type="ORF">P0095_39</name>
</gene>
<dbReference type="Proteomes" id="UP000222252">
    <property type="component" value="Segment"/>
</dbReference>
<dbReference type="EMBL" id="KY705255">
    <property type="protein sequence ID" value="ARU13188.1"/>
    <property type="molecule type" value="Genomic_DNA"/>
</dbReference>
<name>A0A286QNF1_9CAUD</name>